<dbReference type="AlphaFoldDB" id="M0M7I8"/>
<comment type="caution">
    <text evidence="2">The sequence shown here is derived from an EMBL/GenBank/DDBJ whole genome shotgun (WGS) entry which is preliminary data.</text>
</comment>
<proteinExistence type="predicted"/>
<sequence>MSPVSSVQAVLDRRAAAVPQERLARAFLERNRWTGDEPCLLLAEAAAATTGQRFRAGIKPAVERFRESFVESGRIDSVADLAELDLEDDDLVAAFGAQRKRHVLLEAATVLADRPEDDDITALEGWAAEADHYRYDEDPIGDISGVGPATFQYLRQLAGVDVVRPDPNVVAFLEDVDEALDSSPIETTEPRRTIASCEWLSLVSTYRMLEIDRIAWWQGTDGDERGAILAAQGSTVEGDESRNGNENGTQVNGSNSPADTGIGTDLED</sequence>
<dbReference type="eggNOG" id="arCOG10315">
    <property type="taxonomic scope" value="Archaea"/>
</dbReference>
<evidence type="ECO:0008006" key="4">
    <source>
        <dbReference type="Google" id="ProtNLM"/>
    </source>
</evidence>
<evidence type="ECO:0000256" key="1">
    <source>
        <dbReference type="SAM" id="MobiDB-lite"/>
    </source>
</evidence>
<keyword evidence="3" id="KW-1185">Reference proteome</keyword>
<feature type="compositionally biased region" description="Polar residues" evidence="1">
    <location>
        <begin position="244"/>
        <end position="258"/>
    </location>
</feature>
<feature type="region of interest" description="Disordered" evidence="1">
    <location>
        <begin position="232"/>
        <end position="268"/>
    </location>
</feature>
<dbReference type="Proteomes" id="UP000011607">
    <property type="component" value="Unassembled WGS sequence"/>
</dbReference>
<evidence type="ECO:0000313" key="2">
    <source>
        <dbReference type="EMBL" id="EMA41782.1"/>
    </source>
</evidence>
<accession>M0M7I8</accession>
<protein>
    <recommendedName>
        <fullName evidence="4">HhH-GPD family protein</fullName>
    </recommendedName>
</protein>
<name>M0M7I8_9EURY</name>
<dbReference type="EMBL" id="AOMA01000063">
    <property type="protein sequence ID" value="EMA41782.1"/>
    <property type="molecule type" value="Genomic_DNA"/>
</dbReference>
<dbReference type="STRING" id="1227454.C446_05685"/>
<evidence type="ECO:0000313" key="3">
    <source>
        <dbReference type="Proteomes" id="UP000011607"/>
    </source>
</evidence>
<organism evidence="2 3">
    <name type="scientific">Halobiforma nitratireducens JCM 10879</name>
    <dbReference type="NCBI Taxonomy" id="1227454"/>
    <lineage>
        <taxon>Archaea</taxon>
        <taxon>Methanobacteriati</taxon>
        <taxon>Methanobacteriota</taxon>
        <taxon>Stenosarchaea group</taxon>
        <taxon>Halobacteria</taxon>
        <taxon>Halobacteriales</taxon>
        <taxon>Natrialbaceae</taxon>
        <taxon>Halobiforma</taxon>
    </lineage>
</organism>
<dbReference type="RefSeq" id="WP_006672093.1">
    <property type="nucleotide sequence ID" value="NZ_AOMA01000063.1"/>
</dbReference>
<gene>
    <name evidence="2" type="ORF">C446_05685</name>
</gene>
<reference evidence="2 3" key="1">
    <citation type="journal article" date="2014" name="PLoS Genet.">
        <title>Phylogenetically driven sequencing of extremely halophilic archaea reveals strategies for static and dynamic osmo-response.</title>
        <authorList>
            <person name="Becker E.A."/>
            <person name="Seitzer P.M."/>
            <person name="Tritt A."/>
            <person name="Larsen D."/>
            <person name="Krusor M."/>
            <person name="Yao A.I."/>
            <person name="Wu D."/>
            <person name="Madern D."/>
            <person name="Eisen J.A."/>
            <person name="Darling A.E."/>
            <person name="Facciotti M.T."/>
        </authorList>
    </citation>
    <scope>NUCLEOTIDE SEQUENCE [LARGE SCALE GENOMIC DNA]</scope>
    <source>
        <strain evidence="2 3">JCM 10879</strain>
    </source>
</reference>